<accession>A0A067LQB0</accession>
<dbReference type="EMBL" id="KK914194">
    <property type="protein sequence ID" value="KDP47125.1"/>
    <property type="molecule type" value="Genomic_DNA"/>
</dbReference>
<dbReference type="Proteomes" id="UP000027138">
    <property type="component" value="Unassembled WGS sequence"/>
</dbReference>
<dbReference type="OrthoDB" id="1932213at2759"/>
<dbReference type="AlphaFoldDB" id="A0A067LQB0"/>
<dbReference type="PANTHER" id="PTHR34145:SF28">
    <property type="entry name" value="F-BOX DOMAIN-CONTAINING PROTEIN"/>
    <property type="match status" value="1"/>
</dbReference>
<feature type="domain" description="At1g61320/AtMIF1 LRR" evidence="1">
    <location>
        <begin position="23"/>
        <end position="220"/>
    </location>
</feature>
<dbReference type="Pfam" id="PF23622">
    <property type="entry name" value="LRR_At1g61320_AtMIF1"/>
    <property type="match status" value="1"/>
</dbReference>
<dbReference type="InterPro" id="IPR053772">
    <property type="entry name" value="At1g61320/At1g61330-like"/>
</dbReference>
<reference evidence="2 3" key="1">
    <citation type="journal article" date="2014" name="PLoS ONE">
        <title>Global Analysis of Gene Expression Profiles in Physic Nut (Jatropha curcas L.) Seedlings Exposed to Salt Stress.</title>
        <authorList>
            <person name="Zhang L."/>
            <person name="Zhang C."/>
            <person name="Wu P."/>
            <person name="Chen Y."/>
            <person name="Li M."/>
            <person name="Jiang H."/>
            <person name="Wu G."/>
        </authorList>
    </citation>
    <scope>NUCLEOTIDE SEQUENCE [LARGE SCALE GENOMIC DNA]</scope>
    <source>
        <strain evidence="3">cv. GZQX0401</strain>
        <tissue evidence="2">Young leaves</tissue>
    </source>
</reference>
<evidence type="ECO:0000259" key="1">
    <source>
        <dbReference type="Pfam" id="PF23622"/>
    </source>
</evidence>
<organism evidence="2 3">
    <name type="scientific">Jatropha curcas</name>
    <name type="common">Barbados nut</name>
    <dbReference type="NCBI Taxonomy" id="180498"/>
    <lineage>
        <taxon>Eukaryota</taxon>
        <taxon>Viridiplantae</taxon>
        <taxon>Streptophyta</taxon>
        <taxon>Embryophyta</taxon>
        <taxon>Tracheophyta</taxon>
        <taxon>Spermatophyta</taxon>
        <taxon>Magnoliopsida</taxon>
        <taxon>eudicotyledons</taxon>
        <taxon>Gunneridae</taxon>
        <taxon>Pentapetalae</taxon>
        <taxon>rosids</taxon>
        <taxon>fabids</taxon>
        <taxon>Malpighiales</taxon>
        <taxon>Euphorbiaceae</taxon>
        <taxon>Crotonoideae</taxon>
        <taxon>Jatropheae</taxon>
        <taxon>Jatropha</taxon>
    </lineage>
</organism>
<dbReference type="PANTHER" id="PTHR34145">
    <property type="entry name" value="OS02G0105600 PROTEIN"/>
    <property type="match status" value="1"/>
</dbReference>
<dbReference type="SUPFAM" id="SSF52047">
    <property type="entry name" value="RNI-like"/>
    <property type="match status" value="1"/>
</dbReference>
<keyword evidence="3" id="KW-1185">Reference proteome</keyword>
<dbReference type="InterPro" id="IPR055357">
    <property type="entry name" value="LRR_At1g61320_AtMIF1"/>
</dbReference>
<proteinExistence type="predicted"/>
<sequence>MALQLIVTNFIRAFLAPFEENSDKLKMLTVSFCKGLEEIELSATNLTTLEVFGDRTNFNIVFSDVPNLQNVLCQKPCTSSFPDDLFKQFENAAPQLQSLILSSTTRLLKYIPSSIATFGNLKQLEFIFYSGNEPYNIWKIIPVLIACPLLQIFNLTIRLGIHLYDAVNIEERTMKEIQKYHYSRLKEVEIGGFQGTETQLALALYFLKNAVELERMVISSCFWEYLTSSKRTYH</sequence>
<dbReference type="Gene3D" id="3.80.10.10">
    <property type="entry name" value="Ribonuclease Inhibitor"/>
    <property type="match status" value="1"/>
</dbReference>
<name>A0A067LQB0_JATCU</name>
<gene>
    <name evidence="2" type="ORF">JCGZ_22121</name>
</gene>
<protein>
    <recommendedName>
        <fullName evidence="1">At1g61320/AtMIF1 LRR domain-containing protein</fullName>
    </recommendedName>
</protein>
<dbReference type="InterPro" id="IPR032675">
    <property type="entry name" value="LRR_dom_sf"/>
</dbReference>
<evidence type="ECO:0000313" key="2">
    <source>
        <dbReference type="EMBL" id="KDP47125.1"/>
    </source>
</evidence>
<evidence type="ECO:0000313" key="3">
    <source>
        <dbReference type="Proteomes" id="UP000027138"/>
    </source>
</evidence>